<evidence type="ECO:0000259" key="2">
    <source>
        <dbReference type="Pfam" id="PF00899"/>
    </source>
</evidence>
<dbReference type="PANTHER" id="PTHR10953">
    <property type="entry name" value="UBIQUITIN-ACTIVATING ENZYME E1"/>
    <property type="match status" value="1"/>
</dbReference>
<name>A0A1H6XV20_9FIRM</name>
<dbReference type="Gene3D" id="3.40.50.720">
    <property type="entry name" value="NAD(P)-binding Rossmann-like Domain"/>
    <property type="match status" value="1"/>
</dbReference>
<dbReference type="SUPFAM" id="SSF69572">
    <property type="entry name" value="Activating enzymes of the ubiquitin-like proteins"/>
    <property type="match status" value="1"/>
</dbReference>
<comment type="similarity">
    <text evidence="1">Belongs to the HesA/MoeB/ThiF family.</text>
</comment>
<dbReference type="CDD" id="cd00757">
    <property type="entry name" value="ThiF_MoeB_HesA_family"/>
    <property type="match status" value="1"/>
</dbReference>
<dbReference type="STRING" id="84035.SAMN05660742_105124"/>
<dbReference type="InterPro" id="IPR035985">
    <property type="entry name" value="Ubiquitin-activating_enz"/>
</dbReference>
<keyword evidence="3" id="KW-0548">Nucleotidyltransferase</keyword>
<reference evidence="3 4" key="1">
    <citation type="submission" date="2016-10" db="EMBL/GenBank/DDBJ databases">
        <authorList>
            <person name="de Groot N.N."/>
        </authorList>
    </citation>
    <scope>NUCLEOTIDE SEQUENCE [LARGE SCALE GENOMIC DNA]</scope>
    <source>
        <strain evidence="3 4">DSM 2179</strain>
    </source>
</reference>
<feature type="domain" description="THIF-type NAD/FAD binding fold" evidence="2">
    <location>
        <begin position="14"/>
        <end position="242"/>
    </location>
</feature>
<dbReference type="PANTHER" id="PTHR10953:SF102">
    <property type="entry name" value="ADENYLYLTRANSFERASE AND SULFURTRANSFERASE MOCS3"/>
    <property type="match status" value="1"/>
</dbReference>
<dbReference type="InterPro" id="IPR045886">
    <property type="entry name" value="ThiF/MoeB/HesA"/>
</dbReference>
<keyword evidence="3" id="KW-0808">Transferase</keyword>
<dbReference type="FunFam" id="3.40.50.720:FF:000080">
    <property type="entry name" value="Thiazole biosynthesis adenylyltransferase ThiF"/>
    <property type="match status" value="1"/>
</dbReference>
<dbReference type="Pfam" id="PF00899">
    <property type="entry name" value="ThiF"/>
    <property type="match status" value="1"/>
</dbReference>
<dbReference type="GO" id="GO:0016779">
    <property type="term" value="F:nucleotidyltransferase activity"/>
    <property type="evidence" value="ECO:0007669"/>
    <property type="project" value="UniProtKB-KW"/>
</dbReference>
<gene>
    <name evidence="3" type="ORF">SAMN05660742_105124</name>
</gene>
<dbReference type="InterPro" id="IPR000594">
    <property type="entry name" value="ThiF_NAD_FAD-bd"/>
</dbReference>
<sequence>MPYFPQWEVADLRYERQLLIPQIGQEGQEKLEKAKVTVIGAGGLGSPVLTYLVSAGVGKIQIVDCDVVSESNLNRQFLHHTGDVGRPKVLSAQEKLVSLNPDVALSTVNKRLNQENIEECIIGSDVVVDCVDNIETRVMVASACIQLNIPLVEGGVLGFYGYVIDIGRDYPCLSCLGYDKAKQKTPVPVLGVTAGVIGCMQANECIKLLLGIGEPLYGRMLNYDGLSGTWEEVKVEKAKNCAVHKNAETGKNGEFYWNGGK</sequence>
<evidence type="ECO:0000313" key="4">
    <source>
        <dbReference type="Proteomes" id="UP000199662"/>
    </source>
</evidence>
<organism evidence="3 4">
    <name type="scientific">Propionispira arboris</name>
    <dbReference type="NCBI Taxonomy" id="84035"/>
    <lineage>
        <taxon>Bacteria</taxon>
        <taxon>Bacillati</taxon>
        <taxon>Bacillota</taxon>
        <taxon>Negativicutes</taxon>
        <taxon>Selenomonadales</taxon>
        <taxon>Selenomonadaceae</taxon>
        <taxon>Propionispira</taxon>
    </lineage>
</organism>
<evidence type="ECO:0000313" key="3">
    <source>
        <dbReference type="EMBL" id="SEJ28405.1"/>
    </source>
</evidence>
<dbReference type="AlphaFoldDB" id="A0A1H6XV20"/>
<dbReference type="EMBL" id="FNZK01000005">
    <property type="protein sequence ID" value="SEJ28405.1"/>
    <property type="molecule type" value="Genomic_DNA"/>
</dbReference>
<protein>
    <submittedName>
        <fullName evidence="3">Adenylyltransferase and sulfurtransferase</fullName>
    </submittedName>
</protein>
<dbReference type="GO" id="GO:0005737">
    <property type="term" value="C:cytoplasm"/>
    <property type="evidence" value="ECO:0007669"/>
    <property type="project" value="TreeGrafter"/>
</dbReference>
<dbReference type="GO" id="GO:0004792">
    <property type="term" value="F:thiosulfate-cyanide sulfurtransferase activity"/>
    <property type="evidence" value="ECO:0007669"/>
    <property type="project" value="TreeGrafter"/>
</dbReference>
<accession>A0A1H6XV20</accession>
<proteinExistence type="inferred from homology"/>
<keyword evidence="4" id="KW-1185">Reference proteome</keyword>
<dbReference type="Proteomes" id="UP000199662">
    <property type="component" value="Unassembled WGS sequence"/>
</dbReference>
<evidence type="ECO:0000256" key="1">
    <source>
        <dbReference type="ARBA" id="ARBA00009919"/>
    </source>
</evidence>
<dbReference type="GO" id="GO:0008641">
    <property type="term" value="F:ubiquitin-like modifier activating enzyme activity"/>
    <property type="evidence" value="ECO:0007669"/>
    <property type="project" value="InterPro"/>
</dbReference>